<sequence>MLKNTENSYGLIARILHWVISFSIIGLICVGFFMSSMESSPEKFELYGMHKAFGVIVLSLIVFRIIWRLCDKVVLPPSGLPQMIRLAAKSGHFLLYVFMLIMPISGIMMSRFGGHDIPVFGLFVIPAFEKNGELATIFHTIHVTAIWGFIAVIIMHIGAAFYHHFIRKDNVLMRMIKQL</sequence>
<keyword evidence="7" id="KW-0479">Metal-binding</keyword>
<evidence type="ECO:0000256" key="6">
    <source>
        <dbReference type="ARBA" id="ARBA00022692"/>
    </source>
</evidence>
<comment type="cofactor">
    <cofactor evidence="1">
        <name>heme b</name>
        <dbReference type="ChEBI" id="CHEBI:60344"/>
    </cofactor>
</comment>
<dbReference type="Gene3D" id="1.20.950.20">
    <property type="entry name" value="Transmembrane di-heme cytochromes, Chain C"/>
    <property type="match status" value="2"/>
</dbReference>
<comment type="subcellular location">
    <subcellularLocation>
        <location evidence="2">Cell membrane</location>
        <topology evidence="2">Multi-pass membrane protein</topology>
    </subcellularLocation>
</comment>
<evidence type="ECO:0000256" key="7">
    <source>
        <dbReference type="ARBA" id="ARBA00022723"/>
    </source>
</evidence>
<feature type="domain" description="Cytochrome b561 bacterial/Ni-hydrogenase" evidence="14">
    <location>
        <begin position="9"/>
        <end position="177"/>
    </location>
</feature>
<name>A0ABU5NAK0_9RICK</name>
<keyword evidence="5" id="KW-0349">Heme</keyword>
<evidence type="ECO:0000256" key="5">
    <source>
        <dbReference type="ARBA" id="ARBA00022617"/>
    </source>
</evidence>
<evidence type="ECO:0000259" key="14">
    <source>
        <dbReference type="Pfam" id="PF01292"/>
    </source>
</evidence>
<evidence type="ECO:0000256" key="4">
    <source>
        <dbReference type="ARBA" id="ARBA00022475"/>
    </source>
</evidence>
<organism evidence="15 16">
    <name type="scientific">Candidatus Megaera venefica</name>
    <dbReference type="NCBI Taxonomy" id="2055910"/>
    <lineage>
        <taxon>Bacteria</taxon>
        <taxon>Pseudomonadati</taxon>
        <taxon>Pseudomonadota</taxon>
        <taxon>Alphaproteobacteria</taxon>
        <taxon>Rickettsiales</taxon>
        <taxon>Rickettsiaceae</taxon>
        <taxon>Candidatus Megaera</taxon>
    </lineage>
</organism>
<dbReference type="InterPro" id="IPR011577">
    <property type="entry name" value="Cyt_b561_bac/Ni-Hgenase"/>
</dbReference>
<gene>
    <name evidence="15" type="ORF">Megvenef_00097</name>
</gene>
<evidence type="ECO:0000256" key="2">
    <source>
        <dbReference type="ARBA" id="ARBA00004651"/>
    </source>
</evidence>
<dbReference type="PANTHER" id="PTHR30529:SF7">
    <property type="entry name" value="CYTOCHROME B561 BACTERIAL_NI-HYDROGENASE DOMAIN-CONTAINING PROTEIN"/>
    <property type="match status" value="1"/>
</dbReference>
<feature type="transmembrane region" description="Helical" evidence="13">
    <location>
        <begin position="46"/>
        <end position="67"/>
    </location>
</feature>
<dbReference type="SUPFAM" id="SSF81342">
    <property type="entry name" value="Transmembrane di-heme cytochromes"/>
    <property type="match status" value="1"/>
</dbReference>
<dbReference type="PANTHER" id="PTHR30529">
    <property type="entry name" value="CYTOCHROME B561"/>
    <property type="match status" value="1"/>
</dbReference>
<comment type="similarity">
    <text evidence="12">Belongs to the cytochrome b561 family.</text>
</comment>
<feature type="transmembrane region" description="Helical" evidence="13">
    <location>
        <begin position="145"/>
        <end position="165"/>
    </location>
</feature>
<keyword evidence="16" id="KW-1185">Reference proteome</keyword>
<comment type="caution">
    <text evidence="15">The sequence shown here is derived from an EMBL/GenBank/DDBJ whole genome shotgun (WGS) entry which is preliminary data.</text>
</comment>
<protein>
    <submittedName>
        <fullName evidence="15">Cytochrome b561</fullName>
    </submittedName>
</protein>
<dbReference type="Pfam" id="PF01292">
    <property type="entry name" value="Ni_hydr_CYTB"/>
    <property type="match status" value="1"/>
</dbReference>
<keyword evidence="11 13" id="KW-0472">Membrane</keyword>
<evidence type="ECO:0000256" key="8">
    <source>
        <dbReference type="ARBA" id="ARBA00022982"/>
    </source>
</evidence>
<evidence type="ECO:0000313" key="15">
    <source>
        <dbReference type="EMBL" id="MEA0970147.1"/>
    </source>
</evidence>
<evidence type="ECO:0000256" key="10">
    <source>
        <dbReference type="ARBA" id="ARBA00023004"/>
    </source>
</evidence>
<evidence type="ECO:0000256" key="9">
    <source>
        <dbReference type="ARBA" id="ARBA00022989"/>
    </source>
</evidence>
<proteinExistence type="inferred from homology"/>
<dbReference type="InterPro" id="IPR052168">
    <property type="entry name" value="Cytochrome_b561_oxidase"/>
</dbReference>
<dbReference type="RefSeq" id="WP_322776054.1">
    <property type="nucleotide sequence ID" value="NZ_JARJFB010000004.1"/>
</dbReference>
<evidence type="ECO:0000256" key="1">
    <source>
        <dbReference type="ARBA" id="ARBA00001970"/>
    </source>
</evidence>
<evidence type="ECO:0000313" key="16">
    <source>
        <dbReference type="Proteomes" id="UP001291687"/>
    </source>
</evidence>
<dbReference type="EMBL" id="JARJFB010000004">
    <property type="protein sequence ID" value="MEA0970147.1"/>
    <property type="molecule type" value="Genomic_DNA"/>
</dbReference>
<keyword evidence="3" id="KW-0813">Transport</keyword>
<dbReference type="Proteomes" id="UP001291687">
    <property type="component" value="Unassembled WGS sequence"/>
</dbReference>
<evidence type="ECO:0000256" key="12">
    <source>
        <dbReference type="ARBA" id="ARBA00037975"/>
    </source>
</evidence>
<evidence type="ECO:0000256" key="13">
    <source>
        <dbReference type="SAM" id="Phobius"/>
    </source>
</evidence>
<keyword evidence="4" id="KW-1003">Cell membrane</keyword>
<keyword evidence="10" id="KW-0408">Iron</keyword>
<accession>A0ABU5NAK0</accession>
<keyword evidence="9 13" id="KW-1133">Transmembrane helix</keyword>
<dbReference type="InterPro" id="IPR016174">
    <property type="entry name" value="Di-haem_cyt_TM"/>
</dbReference>
<feature type="transmembrane region" description="Helical" evidence="13">
    <location>
        <begin position="93"/>
        <end position="113"/>
    </location>
</feature>
<keyword evidence="6 13" id="KW-0812">Transmembrane</keyword>
<feature type="transmembrane region" description="Helical" evidence="13">
    <location>
        <begin position="12"/>
        <end position="34"/>
    </location>
</feature>
<keyword evidence="8" id="KW-0249">Electron transport</keyword>
<reference evidence="15 16" key="1">
    <citation type="submission" date="2023-03" db="EMBL/GenBank/DDBJ databases">
        <title>Host association and intracellularity evolved multiple times independently in the Rickettsiales.</title>
        <authorList>
            <person name="Castelli M."/>
            <person name="Nardi T."/>
            <person name="Gammuto L."/>
            <person name="Bellinzona G."/>
            <person name="Sabaneyeva E."/>
            <person name="Potekhin A."/>
            <person name="Serra V."/>
            <person name="Petroni G."/>
            <person name="Sassera D."/>
        </authorList>
    </citation>
    <scope>NUCLEOTIDE SEQUENCE [LARGE SCALE GENOMIC DNA]</scope>
    <source>
        <strain evidence="15 16">Sr 2-6</strain>
    </source>
</reference>
<evidence type="ECO:0000256" key="11">
    <source>
        <dbReference type="ARBA" id="ARBA00023136"/>
    </source>
</evidence>
<evidence type="ECO:0000256" key="3">
    <source>
        <dbReference type="ARBA" id="ARBA00022448"/>
    </source>
</evidence>